<dbReference type="Pfam" id="PF00866">
    <property type="entry name" value="Ring_hydroxyl_B"/>
    <property type="match status" value="1"/>
</dbReference>
<dbReference type="InterPro" id="IPR000391">
    <property type="entry name" value="Rng_hydr_dOase-bsu"/>
</dbReference>
<keyword evidence="3" id="KW-0223">Dioxygenase</keyword>
<keyword evidence="4" id="KW-1185">Reference proteome</keyword>
<dbReference type="RefSeq" id="WP_275473939.1">
    <property type="nucleotide sequence ID" value="NZ_CP162940.1"/>
</dbReference>
<sequence length="157" mass="18607">MDLQSAQRPIEDLLARYVHCIDDNRLEEWPDFFTEDCLYRIISRENAERDLPMTVMYCDSRGMLKDRIQSLREANVYEHQWYRHMISAVQVVREVEGVFTVHTNYTVFRTTNEGSTTLYNTGKYVDRIVFLEGEPKFMEKSVIFDTTRIPTLLVIPI</sequence>
<dbReference type="Gene3D" id="3.10.450.50">
    <property type="match status" value="1"/>
</dbReference>
<dbReference type="PANTHER" id="PTHR41534:SF1">
    <property type="entry name" value="BLR3401 PROTEIN"/>
    <property type="match status" value="1"/>
</dbReference>
<keyword evidence="2 3" id="KW-0560">Oxidoreductase</keyword>
<dbReference type="GO" id="GO:0051213">
    <property type="term" value="F:dioxygenase activity"/>
    <property type="evidence" value="ECO:0007669"/>
    <property type="project" value="UniProtKB-KW"/>
</dbReference>
<evidence type="ECO:0000313" key="3">
    <source>
        <dbReference type="EMBL" id="MFB5191326.1"/>
    </source>
</evidence>
<evidence type="ECO:0000256" key="2">
    <source>
        <dbReference type="ARBA" id="ARBA00023002"/>
    </source>
</evidence>
<gene>
    <name evidence="3" type="ORF">KKP3000_000097</name>
</gene>
<evidence type="ECO:0000313" key="4">
    <source>
        <dbReference type="Proteomes" id="UP001579974"/>
    </source>
</evidence>
<reference evidence="3 4" key="1">
    <citation type="journal article" date="2024" name="Int. J. Mol. Sci.">
        <title>Exploration of Alicyclobacillus spp. Genome in Search of Antibiotic Resistance.</title>
        <authorList>
            <person name="Bucka-Kolendo J."/>
            <person name="Kiousi D.E."/>
            <person name="Dekowska A."/>
            <person name="Mikolajczuk-Szczyrba A."/>
            <person name="Karadedos D.M."/>
            <person name="Michael P."/>
            <person name="Galanis A."/>
            <person name="Sokolowska B."/>
        </authorList>
    </citation>
    <scope>NUCLEOTIDE SEQUENCE [LARGE SCALE GENOMIC DNA]</scope>
    <source>
        <strain evidence="3 4">KKP 3000</strain>
    </source>
</reference>
<name>A0ABV5AGT9_9BACL</name>
<dbReference type="SUPFAM" id="SSF54427">
    <property type="entry name" value="NTF2-like"/>
    <property type="match status" value="1"/>
</dbReference>
<proteinExistence type="inferred from homology"/>
<protein>
    <submittedName>
        <fullName evidence="3">Aromatic-ring-hydroxylating dioxygenase subunit beta</fullName>
        <ecNumber evidence="3">1.14.-.-</ecNumber>
    </submittedName>
</protein>
<evidence type="ECO:0000256" key="1">
    <source>
        <dbReference type="ARBA" id="ARBA00009570"/>
    </source>
</evidence>
<dbReference type="Proteomes" id="UP001579974">
    <property type="component" value="Unassembled WGS sequence"/>
</dbReference>
<comment type="similarity">
    <text evidence="1">Belongs to the bacterial ring-hydroxylating dioxygenase beta subunit family.</text>
</comment>
<dbReference type="InterPro" id="IPR032710">
    <property type="entry name" value="NTF2-like_dom_sf"/>
</dbReference>
<dbReference type="EMBL" id="JBDXSU010000010">
    <property type="protein sequence ID" value="MFB5191326.1"/>
    <property type="molecule type" value="Genomic_DNA"/>
</dbReference>
<dbReference type="CDD" id="cd00667">
    <property type="entry name" value="ring_hydroxylating_dioxygenases_beta"/>
    <property type="match status" value="1"/>
</dbReference>
<dbReference type="PANTHER" id="PTHR41534">
    <property type="entry name" value="BLR3401 PROTEIN"/>
    <property type="match status" value="1"/>
</dbReference>
<dbReference type="EC" id="1.14.-.-" evidence="3"/>
<accession>A0ABV5AGT9</accession>
<organism evidence="3 4">
    <name type="scientific">Alicyclobacillus fastidiosus</name>
    <dbReference type="NCBI Taxonomy" id="392011"/>
    <lineage>
        <taxon>Bacteria</taxon>
        <taxon>Bacillati</taxon>
        <taxon>Bacillota</taxon>
        <taxon>Bacilli</taxon>
        <taxon>Bacillales</taxon>
        <taxon>Alicyclobacillaceae</taxon>
        <taxon>Alicyclobacillus</taxon>
    </lineage>
</organism>
<comment type="caution">
    <text evidence="3">The sequence shown here is derived from an EMBL/GenBank/DDBJ whole genome shotgun (WGS) entry which is preliminary data.</text>
</comment>